<sequence>MVELLSSVKSLYQEALEHEQESGNDSGDRESIYSFQGYDTECARTDLDGSSDNFEGIEYEPVDDLSLDSHSSDTLSDFDVETQSIRDGISGASTVFADSESDMESICTGIRATFDNLESCSESETEKRHWVCIKCKRFHSVPMSFCRECFGGKIDCFPKRPKRKKKRLAVKKPYSESTCVTLPIPMTSVDLPLPVPMTSLPSTSQSEDMVDGVFDTVDGSYDVVDGPMPKRPRLDDPCTSTSQDSGIEKSESTSSESLCGICFERPRNAVFVHGRSGHILYCYMCAKKMSKCPACNRKVNRVIKVFHV</sequence>
<dbReference type="PANTHER" id="PTHR14879:SF5">
    <property type="entry name" value="RING-TYPE DOMAIN-CONTAINING PROTEIN"/>
    <property type="match status" value="1"/>
</dbReference>
<comment type="caution">
    <text evidence="6">The sequence shown here is derived from an EMBL/GenBank/DDBJ whole genome shotgun (WGS) entry which is preliminary data.</text>
</comment>
<dbReference type="InterPro" id="IPR013083">
    <property type="entry name" value="Znf_RING/FYVE/PHD"/>
</dbReference>
<evidence type="ECO:0000259" key="5">
    <source>
        <dbReference type="PROSITE" id="PS50089"/>
    </source>
</evidence>
<dbReference type="Pfam" id="PF13920">
    <property type="entry name" value="zf-C3HC4_3"/>
    <property type="match status" value="1"/>
</dbReference>
<organism evidence="6 7">
    <name type="scientific">Artemia franciscana</name>
    <name type="common">Brine shrimp</name>
    <name type="synonym">Artemia sanfranciscana</name>
    <dbReference type="NCBI Taxonomy" id="6661"/>
    <lineage>
        <taxon>Eukaryota</taxon>
        <taxon>Metazoa</taxon>
        <taxon>Ecdysozoa</taxon>
        <taxon>Arthropoda</taxon>
        <taxon>Crustacea</taxon>
        <taxon>Branchiopoda</taxon>
        <taxon>Anostraca</taxon>
        <taxon>Artemiidae</taxon>
        <taxon>Artemia</taxon>
    </lineage>
</organism>
<protein>
    <recommendedName>
        <fullName evidence="5">RING-type domain-containing protein</fullName>
    </recommendedName>
</protein>
<dbReference type="InterPro" id="IPR001841">
    <property type="entry name" value="Znf_RING"/>
</dbReference>
<dbReference type="InterPro" id="IPR051728">
    <property type="entry name" value="RING-FYVE_E3_ubiquitin-ligase"/>
</dbReference>
<gene>
    <name evidence="6" type="ORF">QYM36_007168</name>
</gene>
<keyword evidence="1 3" id="KW-0863">Zinc-finger</keyword>
<keyword evidence="1 3" id="KW-0479">Metal-binding</keyword>
<evidence type="ECO:0000256" key="2">
    <source>
        <dbReference type="ARBA" id="ARBA00022833"/>
    </source>
</evidence>
<keyword evidence="2" id="KW-0862">Zinc</keyword>
<keyword evidence="7" id="KW-1185">Reference proteome</keyword>
<name>A0AA88I7Y5_ARTSF</name>
<dbReference type="EMBL" id="JAVRJZ010000011">
    <property type="protein sequence ID" value="KAK2716927.1"/>
    <property type="molecule type" value="Genomic_DNA"/>
</dbReference>
<accession>A0AA88I7Y5</accession>
<feature type="region of interest" description="Disordered" evidence="4">
    <location>
        <begin position="225"/>
        <end position="251"/>
    </location>
</feature>
<proteinExistence type="predicted"/>
<evidence type="ECO:0000256" key="1">
    <source>
        <dbReference type="ARBA" id="ARBA00022771"/>
    </source>
</evidence>
<dbReference type="Proteomes" id="UP001187531">
    <property type="component" value="Unassembled WGS sequence"/>
</dbReference>
<dbReference type="GO" id="GO:0008270">
    <property type="term" value="F:zinc ion binding"/>
    <property type="evidence" value="ECO:0007669"/>
    <property type="project" value="UniProtKB-KW"/>
</dbReference>
<evidence type="ECO:0000313" key="6">
    <source>
        <dbReference type="EMBL" id="KAK2716927.1"/>
    </source>
</evidence>
<evidence type="ECO:0000256" key="4">
    <source>
        <dbReference type="SAM" id="MobiDB-lite"/>
    </source>
</evidence>
<dbReference type="PANTHER" id="PTHR14879">
    <property type="entry name" value="CASPASE REGULATOR, RING FINGER DOMAIN-CONTAINING"/>
    <property type="match status" value="1"/>
</dbReference>
<feature type="domain" description="RING-type" evidence="5">
    <location>
        <begin position="259"/>
        <end position="296"/>
    </location>
</feature>
<reference evidence="6" key="1">
    <citation type="submission" date="2023-07" db="EMBL/GenBank/DDBJ databases">
        <title>Chromosome-level genome assembly of Artemia franciscana.</title>
        <authorList>
            <person name="Jo E."/>
        </authorList>
    </citation>
    <scope>NUCLEOTIDE SEQUENCE</scope>
    <source>
        <tissue evidence="6">Whole body</tissue>
    </source>
</reference>
<dbReference type="PROSITE" id="PS50089">
    <property type="entry name" value="ZF_RING_2"/>
    <property type="match status" value="1"/>
</dbReference>
<dbReference type="AlphaFoldDB" id="A0AA88I7Y5"/>
<evidence type="ECO:0000313" key="7">
    <source>
        <dbReference type="Proteomes" id="UP001187531"/>
    </source>
</evidence>
<evidence type="ECO:0000256" key="3">
    <source>
        <dbReference type="PROSITE-ProRule" id="PRU00175"/>
    </source>
</evidence>
<dbReference type="Gene3D" id="3.30.40.10">
    <property type="entry name" value="Zinc/RING finger domain, C3HC4 (zinc finger)"/>
    <property type="match status" value="1"/>
</dbReference>